<name>A0A8S5VCV7_9CAUD</name>
<evidence type="ECO:0000259" key="1">
    <source>
        <dbReference type="PROSITE" id="PS50878"/>
    </source>
</evidence>
<reference evidence="2" key="1">
    <citation type="journal article" date="2021" name="Proc. Natl. Acad. Sci. U.S.A.">
        <title>A Catalog of Tens of Thousands of Viruses from Human Metagenomes Reveals Hidden Associations with Chronic Diseases.</title>
        <authorList>
            <person name="Tisza M.J."/>
            <person name="Buck C.B."/>
        </authorList>
    </citation>
    <scope>NUCLEOTIDE SEQUENCE</scope>
    <source>
        <strain evidence="2">CtDXu9</strain>
    </source>
</reference>
<dbReference type="EMBL" id="BK016244">
    <property type="protein sequence ID" value="DAG04443.1"/>
    <property type="molecule type" value="Genomic_DNA"/>
</dbReference>
<dbReference type="PANTHER" id="PTHR34047">
    <property type="entry name" value="NUCLEAR INTRON MATURASE 1, MITOCHONDRIAL-RELATED"/>
    <property type="match status" value="1"/>
</dbReference>
<dbReference type="InterPro" id="IPR000477">
    <property type="entry name" value="RT_dom"/>
</dbReference>
<dbReference type="PANTHER" id="PTHR34047:SF8">
    <property type="entry name" value="PROTEIN YKFC"/>
    <property type="match status" value="1"/>
</dbReference>
<proteinExistence type="predicted"/>
<accession>A0A8S5VCV7</accession>
<protein>
    <recommendedName>
        <fullName evidence="1">Reverse transcriptase domain-containing protein</fullName>
    </recommendedName>
</protein>
<dbReference type="InterPro" id="IPR051083">
    <property type="entry name" value="GrpII_Intron_Splice-Mob/Def"/>
</dbReference>
<dbReference type="SUPFAM" id="SSF56672">
    <property type="entry name" value="DNA/RNA polymerases"/>
    <property type="match status" value="1"/>
</dbReference>
<sequence length="431" mass="49471">MKDILLEKVFEAERWEAAINKGFFKGIDKGELRQLCGPETRIRLAMAILEDNYEIAPPHQALIPKDNGEFRTVYVNENIDRIFLSIVNDLLFELCSDMIHPACKSYQKGIGCGKVVQEISRKLQPDLHQHLNDILGFKADLSKYFDSVPIEFIDDAFDCVERRTGKSKVITILRKYYHTDLCFDPDGNLIKHYQSLKQGCAVASFLADVMLHHVDLKLYEKSHINMASMYVRYSDDILYIGTQYENAMSILEEELNKMSMKLNPKKVEYLTGDKWFKFLGFMIKGSQITLSPNRVKQFQKEIGKRSIGNLNYHIGGKIALKSINRYLYKGDGTYSWATQVLPIINVEKDIDTLNEFVMDCIRACQTGKRNIGGLGTVTNRKDCTILRGTGKNVSANRKNTEKEIEGYYSIRCMQKALNICRPVYDTIVREM</sequence>
<dbReference type="InterPro" id="IPR043502">
    <property type="entry name" value="DNA/RNA_pol_sf"/>
</dbReference>
<dbReference type="PROSITE" id="PS50878">
    <property type="entry name" value="RT_POL"/>
    <property type="match status" value="1"/>
</dbReference>
<evidence type="ECO:0000313" key="2">
    <source>
        <dbReference type="EMBL" id="DAG04443.1"/>
    </source>
</evidence>
<feature type="domain" description="Reverse transcriptase" evidence="1">
    <location>
        <begin position="44"/>
        <end position="283"/>
    </location>
</feature>
<dbReference type="Pfam" id="PF00078">
    <property type="entry name" value="RVT_1"/>
    <property type="match status" value="1"/>
</dbReference>
<organism evidence="2">
    <name type="scientific">Siphoviridae sp. ctDXu9</name>
    <dbReference type="NCBI Taxonomy" id="2825387"/>
    <lineage>
        <taxon>Viruses</taxon>
        <taxon>Duplodnaviria</taxon>
        <taxon>Heunggongvirae</taxon>
        <taxon>Uroviricota</taxon>
        <taxon>Caudoviricetes</taxon>
    </lineage>
</organism>